<feature type="region of interest" description="Disordered" evidence="1">
    <location>
        <begin position="1257"/>
        <end position="1328"/>
    </location>
</feature>
<proteinExistence type="predicted"/>
<evidence type="ECO:0000256" key="3">
    <source>
        <dbReference type="SAM" id="SignalP"/>
    </source>
</evidence>
<evidence type="ECO:0000259" key="4">
    <source>
        <dbReference type="Pfam" id="PF01345"/>
    </source>
</evidence>
<feature type="transmembrane region" description="Helical" evidence="2">
    <location>
        <begin position="1334"/>
        <end position="1354"/>
    </location>
</feature>
<dbReference type="Pfam" id="PF24346">
    <property type="entry name" value="DUF7507"/>
    <property type="match status" value="1"/>
</dbReference>
<reference evidence="6 7" key="1">
    <citation type="submission" date="2023-07" db="EMBL/GenBank/DDBJ databases">
        <title>Sequencing the genomes of 1000 actinobacteria strains.</title>
        <authorList>
            <person name="Klenk H.-P."/>
        </authorList>
    </citation>
    <scope>NUCLEOTIDE SEQUENCE [LARGE SCALE GENOMIC DNA]</scope>
    <source>
        <strain evidence="6 7">DSM 45554</strain>
    </source>
</reference>
<evidence type="ECO:0000313" key="7">
    <source>
        <dbReference type="Proteomes" id="UP001183585"/>
    </source>
</evidence>
<name>A0ABU2CWB0_9MICO</name>
<feature type="signal peptide" evidence="3">
    <location>
        <begin position="1"/>
        <end position="20"/>
    </location>
</feature>
<dbReference type="InterPro" id="IPR001434">
    <property type="entry name" value="OmcB-like_DUF11"/>
</dbReference>
<dbReference type="InterPro" id="IPR051172">
    <property type="entry name" value="Chlamydia_OmcB"/>
</dbReference>
<dbReference type="Pfam" id="PF01345">
    <property type="entry name" value="DUF11"/>
    <property type="match status" value="1"/>
</dbReference>
<dbReference type="Gene3D" id="2.60.40.10">
    <property type="entry name" value="Immunoglobulins"/>
    <property type="match status" value="1"/>
</dbReference>
<evidence type="ECO:0000256" key="1">
    <source>
        <dbReference type="SAM" id="MobiDB-lite"/>
    </source>
</evidence>
<dbReference type="InterPro" id="IPR013783">
    <property type="entry name" value="Ig-like_fold"/>
</dbReference>
<comment type="caution">
    <text evidence="6">The sequence shown here is derived from an EMBL/GenBank/DDBJ whole genome shotgun (WGS) entry which is preliminary data.</text>
</comment>
<gene>
    <name evidence="6" type="ORF">J2S48_005134</name>
</gene>
<feature type="region of interest" description="Disordered" evidence="1">
    <location>
        <begin position="772"/>
        <end position="802"/>
    </location>
</feature>
<organism evidence="6 7">
    <name type="scientific">Promicromonospora iranensis</name>
    <dbReference type="NCBI Taxonomy" id="1105144"/>
    <lineage>
        <taxon>Bacteria</taxon>
        <taxon>Bacillati</taxon>
        <taxon>Actinomycetota</taxon>
        <taxon>Actinomycetes</taxon>
        <taxon>Micrococcales</taxon>
        <taxon>Promicromonosporaceae</taxon>
        <taxon>Promicromonospora</taxon>
    </lineage>
</organism>
<keyword evidence="2" id="KW-0812">Transmembrane</keyword>
<keyword evidence="3" id="KW-0732">Signal</keyword>
<dbReference type="InterPro" id="IPR047589">
    <property type="entry name" value="DUF11_rpt"/>
</dbReference>
<keyword evidence="2" id="KW-0472">Membrane</keyword>
<dbReference type="EMBL" id="JAVDYE010000001">
    <property type="protein sequence ID" value="MDR7385619.1"/>
    <property type="molecule type" value="Genomic_DNA"/>
</dbReference>
<keyword evidence="7" id="KW-1185">Reference proteome</keyword>
<accession>A0ABU2CWB0</accession>
<dbReference type="Proteomes" id="UP001183585">
    <property type="component" value="Unassembled WGS sequence"/>
</dbReference>
<dbReference type="InterPro" id="IPR055354">
    <property type="entry name" value="DUF7507"/>
</dbReference>
<sequence>MAAATACSGLVVAAAPPAFAETVYEIAGEWEEGTPATVGRGDVVNAVWRVNVNDDEEAPANEPVENVTFTATLDKGRFNEIPDVCLTADVDPVSAISEDGRTLTCNLGTVVQGTAVVVQTPVVVDGATGEQLTAVGEINGQELPLDPIEIVNDFELDMQFGGNTGNYYWNDDYTALDLDLQWALRLGKGSDPGPDSVTYRLQLTDSNGAPVTVGSSTPGDLPGCSPFNNNRASGVPWSELPGYPADQQTSFVDSCALTPVAGQPGVFDLTLSGINYDLANVPEFDSTIGRDPLPADWNYIASGSLWFHIETNQAGSLALQSNAPTYTSTTGLTTTDLAANNSTGKSYVLPGRWHAAWSRPYTGAGGTPWDDTYRTFAGATVMQYVNNIYSRQNTEPSAQHGQCLVFDTAYVDYAPVPEGQTAMVIGFNHAGGSGEFENPPPVEYYVGDVGDPNTFSCGSDPGSWTTTEPADLTTVGAVRILYPGSLPADEGWNSMQLKAYPTIEDDVATGQDVWMFGQVYNPVTGVWESPSQVPGLTTPTPDARYPGTNGRRDILRIIYATPAIQKSADRSTVRPGEPATFTLTYSANGSGALPDTVDDYSVVDTLPVGMSYVGGSADPEPTVTTNGEGQQVLTWSIDGVPTNEPQELTYQAVAGNSVVPGQVLTNTATSSLAGESSRPATAQVTVSTSGSTLIAKTTDQWFIANPDGSGDGEGSWTVTLKSQDPLPQAYTDTIDILPYNGDGRGTDFEGTYRVTDVEVPEGATVYYTEADPATLSDDPADESNGAAGDPDGNTVGWTTTQPENPTAIRVIGGELLPGATLAFRIDIETEGADPGDTWVNRSQARAEHTRLVMRTSEPLTMGTMYSASLKKYVQDLDGQWRDANDVADAPVFRDGDTIRYRIVVENTGQGTLTDVVVSDDKQPELGSFTIDSLEPGATESHEFEITAGASVGEGVVNTACAEAAQPEDSEVAPTINCDPSILIRVGDPAHEKTLISAKPIGDGQWEVVYGIEVTNTTAAAPTSYTLDDELHFAEAATIVSAEVTSSPDGVTLAEPAWDGQKNLTVASAVPLLGNDHGDYEPHRYELTVIADVPLQVPGAGTADDPTMCGPDGDDSDTAFNNTSAMTDPAGQVEDDQACAPIPSIDITKSVVGDPVAGKDGEWTITYEIKATNSGAADGKYTLTDRLRFGAGIEVTSADVTATPKGVTAAESWTGQGIEDDDANVIATGVNLRAGATHTYRVKVQATVDGDAANESTFTCPESGSGKPGGFANTAGIGHNDLTDSADVCATPKEPGKPGDPGTPDEPGNPVNPADPVNPGTPSDPPPLATTGANVGWIAGGAALLILLGAAAMVISRHRRTIG</sequence>
<dbReference type="PANTHER" id="PTHR34819:SF3">
    <property type="entry name" value="CELL SURFACE PROTEIN"/>
    <property type="match status" value="1"/>
</dbReference>
<evidence type="ECO:0000256" key="2">
    <source>
        <dbReference type="SAM" id="Phobius"/>
    </source>
</evidence>
<feature type="domain" description="DUF11" evidence="4">
    <location>
        <begin position="563"/>
        <end position="671"/>
    </location>
</feature>
<feature type="domain" description="DUF7507" evidence="5">
    <location>
        <begin position="893"/>
        <end position="972"/>
    </location>
</feature>
<feature type="chain" id="PRO_5046943625" evidence="3">
    <location>
        <begin position="21"/>
        <end position="1362"/>
    </location>
</feature>
<keyword evidence="2" id="KW-1133">Transmembrane helix</keyword>
<evidence type="ECO:0000313" key="6">
    <source>
        <dbReference type="EMBL" id="MDR7385619.1"/>
    </source>
</evidence>
<dbReference type="PANTHER" id="PTHR34819">
    <property type="entry name" value="LARGE CYSTEINE-RICH PERIPLASMIC PROTEIN OMCB"/>
    <property type="match status" value="1"/>
</dbReference>
<dbReference type="NCBIfam" id="TIGR01451">
    <property type="entry name" value="B_ant_repeat"/>
    <property type="match status" value="2"/>
</dbReference>
<evidence type="ECO:0000259" key="5">
    <source>
        <dbReference type="Pfam" id="PF24346"/>
    </source>
</evidence>
<dbReference type="RefSeq" id="WP_274998237.1">
    <property type="nucleotide sequence ID" value="NZ_JAJQQP010000022.1"/>
</dbReference>
<protein>
    <submittedName>
        <fullName evidence="6">Repeat protein (TIGR01451 family)/fimbrial isopeptide formation D2 family protein</fullName>
    </submittedName>
</protein>